<keyword evidence="3" id="KW-0805">Transcription regulation</keyword>
<dbReference type="InterPro" id="IPR004979">
    <property type="entry name" value="TF_AP2"/>
</dbReference>
<reference evidence="8" key="2">
    <citation type="submission" date="2022-06" db="UniProtKB">
        <authorList>
            <consortium name="EnsemblMetazoa"/>
        </authorList>
    </citation>
    <scope>IDENTIFICATION</scope>
    <source>
        <strain evidence="8">PS312</strain>
    </source>
</reference>
<feature type="region of interest" description="Disordered" evidence="7">
    <location>
        <begin position="724"/>
        <end position="766"/>
    </location>
</feature>
<evidence type="ECO:0000256" key="3">
    <source>
        <dbReference type="ARBA" id="ARBA00023015"/>
    </source>
</evidence>
<feature type="compositionally biased region" description="Polar residues" evidence="7">
    <location>
        <begin position="801"/>
        <end position="834"/>
    </location>
</feature>
<feature type="region of interest" description="Disordered" evidence="7">
    <location>
        <begin position="966"/>
        <end position="1000"/>
    </location>
</feature>
<feature type="compositionally biased region" description="Polar residues" evidence="7">
    <location>
        <begin position="691"/>
        <end position="703"/>
    </location>
</feature>
<evidence type="ECO:0000256" key="1">
    <source>
        <dbReference type="ARBA" id="ARBA00004123"/>
    </source>
</evidence>
<evidence type="ECO:0000256" key="7">
    <source>
        <dbReference type="SAM" id="MobiDB-lite"/>
    </source>
</evidence>
<sequence>MNQQNFEFVDHPDFHCTPVQQLHKRTVDYSDQNTTNALKRPRLDDSDRYIDTVVQQPMADMMQSTMQIQNPSTRQSPSHNASMHQLSFPMPHFPSNYGSFYPQSMFAMQQPQEVQMSSFPITSTPIRNGGNFTPNYTFTPMGGFPIPSFFPTPPSDVSVPSFPGTMAPIVDAQTPVRPSMDISDDFLLFKEVPSALSIEGGSRTKVTIGEIRRRVCAPEFLDANHLSRLTRYPKSSFRDFHRKFVSHGFKAKINAGQSIPGRVMTFLLEADAITLAKDFNKLVSTELSISSLAAIVVQRTHDVRALLQQSETFTHGFGPLVVVAVIESLTQLMLFMEKSCPTEQMIQKALTPLPHLAQPSALFNSSSSFNNSFDASSSFNDSGLGCSFQSTPTTTPTNRLHKTKKVSTPEVDHSLLSPFPKDAVIFNDSIPLRIAYDAHPVQERPIHFIHSSLVSLGELRRRAYGPEKFTVSLMNSYLRKGKKTNTHNDLRKTLSAHGIEMQLSKGLKPTSWSSLTETEATSLSSECSSYLKLLPHSAEMRQQAIDQPETGSWLNFVAGIVGETMHRIDRPENVKTQADLELMKFALITHQFGHTFYAQVMRWIVPQNLLNHQMAAQLTDWFRDLPEDLFEPEPKKPLPPHQPNIKRSTETEHPEDCPTKRRPGNASFSIDNAEGKAQMRAETPRARQNENHNAVPQTPNGGQEMTDWNPHSVGQMEEYLAYSPPQQSAGSQVNSMLHGDEESPSNNGAVQSTQQMQFQQKQTYSSNEPIQLQEHGYALDPIQQSMNHADHNNQHYYSHKVPQNQPSANHQPGNMHQNQTTPHHSSQIQRSLQPPNYAPQMHQMQPNPSHHHVQLHLQAPPQQSQGYQATMAAPKVPIRQERNPNQQVYRIEPAQHNSYLTPSHPMTPYPYHSMQGDQWTMQQRGNYQPLQPFNYGVPYNQPPACAYNGMNSGASRQEPIPVTQSLPIFHPVPSTTLIPKSKPRLTRRAKPTSDPKQLDHKVFSPHGNSTIANPAPAHQLMPLPFNFAVCSNDFGREPAIPTPSSIVPSNIDNSVQSVLSDSKKSTDNEDPPLPIVFCNANSWIGKKRSVEVKVEEIQRRMGPPEFQTIRMIQRLTRHARTSYNAFEHKLLNARIPIEKELSSEPAGSTIEMLLEADALTLSLDFNKVSGNELCKSMLASIATCADDRNVQNIGEHAQYIWDLLMCVKKHLLRIGREPGNIVEKQLYDPNCPDSRAVHKFSHETHGFGPRAAVTVIERLICVVDLVKKEEGRQILKQANIELVKSISDGTTGREIDSSVLMVQPDDEDTYDEAVLPRIGYDVEPINVTRGEVRRRIQGPEKFTPTLLCAFLRKEKVAGSLPNLRVDLHNLGIPFDEKRKTKKVSIQTISWTSLSEKESMDLARETGAFLMQLSPSKEMREKARENPHAVAWLAFMASSIERAMNKIGVTPEQRRVETVAEEHLLRFALITHHFGHNFFAAVMAWLQKILQ</sequence>
<feature type="compositionally biased region" description="Basic residues" evidence="7">
    <location>
        <begin position="981"/>
        <end position="990"/>
    </location>
</feature>
<reference evidence="9" key="1">
    <citation type="journal article" date="2008" name="Nat. Genet.">
        <title>The Pristionchus pacificus genome provides a unique perspective on nematode lifestyle and parasitism.</title>
        <authorList>
            <person name="Dieterich C."/>
            <person name="Clifton S.W."/>
            <person name="Schuster L.N."/>
            <person name="Chinwalla A."/>
            <person name="Delehaunty K."/>
            <person name="Dinkelacker I."/>
            <person name="Fulton L."/>
            <person name="Fulton R."/>
            <person name="Godfrey J."/>
            <person name="Minx P."/>
            <person name="Mitreva M."/>
            <person name="Roeseler W."/>
            <person name="Tian H."/>
            <person name="Witte H."/>
            <person name="Yang S.P."/>
            <person name="Wilson R.K."/>
            <person name="Sommer R.J."/>
        </authorList>
    </citation>
    <scope>NUCLEOTIDE SEQUENCE [LARGE SCALE GENOMIC DNA]</scope>
    <source>
        <strain evidence="9">PS312</strain>
    </source>
</reference>
<dbReference type="EnsemblMetazoa" id="PPA29149.1">
    <property type="protein sequence ID" value="PPA29149.1"/>
    <property type="gene ID" value="WBGene00118703"/>
</dbReference>
<dbReference type="InterPro" id="IPR013854">
    <property type="entry name" value="TF_AP2_C"/>
</dbReference>
<feature type="compositionally biased region" description="Basic and acidic residues" evidence="7">
    <location>
        <begin position="647"/>
        <end position="659"/>
    </location>
</feature>
<feature type="compositionally biased region" description="Basic and acidic residues" evidence="7">
    <location>
        <begin position="673"/>
        <end position="690"/>
    </location>
</feature>
<name>A0A2A6CG93_PRIPA</name>
<evidence type="ECO:0000313" key="8">
    <source>
        <dbReference type="EnsemblMetazoa" id="PPA29149.1"/>
    </source>
</evidence>
<keyword evidence="9" id="KW-1185">Reference proteome</keyword>
<dbReference type="GO" id="GO:0001228">
    <property type="term" value="F:DNA-binding transcription activator activity, RNA polymerase II-specific"/>
    <property type="evidence" value="ECO:0000318"/>
    <property type="project" value="GO_Central"/>
</dbReference>
<keyword evidence="6" id="KW-0539">Nucleus</keyword>
<keyword evidence="5" id="KW-0804">Transcription</keyword>
<proteinExistence type="inferred from homology"/>
<dbReference type="GO" id="GO:0000977">
    <property type="term" value="F:RNA polymerase II transcription regulatory region sequence-specific DNA binding"/>
    <property type="evidence" value="ECO:0000318"/>
    <property type="project" value="GO_Central"/>
</dbReference>
<feature type="region of interest" description="Disordered" evidence="7">
    <location>
        <begin position="629"/>
        <end position="710"/>
    </location>
</feature>
<evidence type="ECO:0000256" key="6">
    <source>
        <dbReference type="ARBA" id="ARBA00023242"/>
    </source>
</evidence>
<evidence type="ECO:0000256" key="4">
    <source>
        <dbReference type="ARBA" id="ARBA00023125"/>
    </source>
</evidence>
<feature type="compositionally biased region" description="Basic and acidic residues" evidence="7">
    <location>
        <begin position="991"/>
        <end position="1000"/>
    </location>
</feature>
<accession>A0A8R1UM12</accession>
<dbReference type="Pfam" id="PF03299">
    <property type="entry name" value="TF_AP-2"/>
    <property type="match status" value="4"/>
</dbReference>
<comment type="similarity">
    <text evidence="2">Belongs to the AP-2 family.</text>
</comment>
<comment type="subcellular location">
    <subcellularLocation>
        <location evidence="1">Nucleus</location>
    </subcellularLocation>
</comment>
<protein>
    <submittedName>
        <fullName evidence="8">Uncharacterized protein</fullName>
    </submittedName>
</protein>
<dbReference type="Proteomes" id="UP000005239">
    <property type="component" value="Unassembled WGS sequence"/>
</dbReference>
<feature type="compositionally biased region" description="Low complexity" evidence="7">
    <location>
        <begin position="751"/>
        <end position="762"/>
    </location>
</feature>
<dbReference type="GO" id="GO:0042127">
    <property type="term" value="P:regulation of cell population proliferation"/>
    <property type="evidence" value="ECO:0000318"/>
    <property type="project" value="GO_Central"/>
</dbReference>
<evidence type="ECO:0000313" key="9">
    <source>
        <dbReference type="Proteomes" id="UP000005239"/>
    </source>
</evidence>
<feature type="region of interest" description="Disordered" evidence="7">
    <location>
        <begin position="796"/>
        <end position="854"/>
    </location>
</feature>
<evidence type="ECO:0000256" key="5">
    <source>
        <dbReference type="ARBA" id="ARBA00023163"/>
    </source>
</evidence>
<accession>A0A2A6CG93</accession>
<dbReference type="GO" id="GO:0045944">
    <property type="term" value="P:positive regulation of transcription by RNA polymerase II"/>
    <property type="evidence" value="ECO:0000318"/>
    <property type="project" value="GO_Central"/>
</dbReference>
<gene>
    <name evidence="8" type="primary">WBGene00118703</name>
</gene>
<dbReference type="GO" id="GO:0005634">
    <property type="term" value="C:nucleus"/>
    <property type="evidence" value="ECO:0000318"/>
    <property type="project" value="GO_Central"/>
</dbReference>
<organism evidence="8 9">
    <name type="scientific">Pristionchus pacificus</name>
    <name type="common">Parasitic nematode worm</name>
    <dbReference type="NCBI Taxonomy" id="54126"/>
    <lineage>
        <taxon>Eukaryota</taxon>
        <taxon>Metazoa</taxon>
        <taxon>Ecdysozoa</taxon>
        <taxon>Nematoda</taxon>
        <taxon>Chromadorea</taxon>
        <taxon>Rhabditida</taxon>
        <taxon>Rhabditina</taxon>
        <taxon>Diplogasteromorpha</taxon>
        <taxon>Diplogasteroidea</taxon>
        <taxon>Neodiplogasteridae</taxon>
        <taxon>Pristionchus</taxon>
    </lineage>
</organism>
<feature type="compositionally biased region" description="Polar residues" evidence="7">
    <location>
        <begin position="724"/>
        <end position="735"/>
    </location>
</feature>
<keyword evidence="4" id="KW-0238">DNA-binding</keyword>
<dbReference type="PANTHER" id="PTHR10812">
    <property type="entry name" value="TRANSCRIPTION FACTOR AP-2"/>
    <property type="match status" value="1"/>
</dbReference>
<dbReference type="PANTHER" id="PTHR10812:SF17">
    <property type="entry name" value="TRANSCRIPTION FACTOR AP-2, ISOFORM D"/>
    <property type="match status" value="1"/>
</dbReference>
<evidence type="ECO:0000256" key="2">
    <source>
        <dbReference type="ARBA" id="ARBA00007770"/>
    </source>
</evidence>